<comment type="caution">
    <text evidence="11">The sequence shown here is derived from an EMBL/GenBank/DDBJ whole genome shotgun (WGS) entry which is preliminary data.</text>
</comment>
<keyword evidence="5 9" id="KW-0067">ATP-binding</keyword>
<dbReference type="GO" id="GO:0004595">
    <property type="term" value="F:pantetheine-phosphate adenylyltransferase activity"/>
    <property type="evidence" value="ECO:0007669"/>
    <property type="project" value="UniProtKB-UniRule"/>
</dbReference>
<comment type="subunit">
    <text evidence="9">Homohexamer.</text>
</comment>
<evidence type="ECO:0000256" key="7">
    <source>
        <dbReference type="ARBA" id="ARBA00022993"/>
    </source>
</evidence>
<dbReference type="GeneID" id="76044481"/>
<feature type="domain" description="Cytidyltransferase-like" evidence="10">
    <location>
        <begin position="5"/>
        <end position="133"/>
    </location>
</feature>
<dbReference type="RefSeq" id="WP_057807931.1">
    <property type="nucleotide sequence ID" value="NZ_BJYP01000049.1"/>
</dbReference>
<proteinExistence type="inferred from homology"/>
<evidence type="ECO:0000313" key="11">
    <source>
        <dbReference type="EMBL" id="KRN81278.1"/>
    </source>
</evidence>
<keyword evidence="14" id="KW-1185">Reference proteome</keyword>
<feature type="binding site" evidence="9">
    <location>
        <position position="41"/>
    </location>
    <ligand>
        <name>substrate</name>
    </ligand>
</feature>
<dbReference type="InterPro" id="IPR014729">
    <property type="entry name" value="Rossmann-like_a/b/a_fold"/>
</dbReference>
<keyword evidence="3 9" id="KW-0548">Nucleotidyltransferase</keyword>
<keyword evidence="6 9" id="KW-0460">Magnesium</keyword>
<evidence type="ECO:0000256" key="4">
    <source>
        <dbReference type="ARBA" id="ARBA00022741"/>
    </source>
</evidence>
<comment type="pathway">
    <text evidence="9">Cofactor biosynthesis; coenzyme A biosynthesis; CoA from (R)-pantothenate: step 4/5.</text>
</comment>
<dbReference type="OrthoDB" id="9806661at2"/>
<keyword evidence="2 9" id="KW-0808">Transferase</keyword>
<keyword evidence="4 9" id="KW-0547">Nucleotide-binding</keyword>
<reference evidence="11 13" key="1">
    <citation type="journal article" date="2015" name="Genome Announc.">
        <title>Expanding the biotechnology potential of lactobacilli through comparative genomics of 213 strains and associated genera.</title>
        <authorList>
            <person name="Sun Z."/>
            <person name="Harris H.M."/>
            <person name="McCann A."/>
            <person name="Guo C."/>
            <person name="Argimon S."/>
            <person name="Zhang W."/>
            <person name="Yang X."/>
            <person name="Jeffery I.B."/>
            <person name="Cooney J.C."/>
            <person name="Kagawa T.F."/>
            <person name="Liu W."/>
            <person name="Song Y."/>
            <person name="Salvetti E."/>
            <person name="Wrobel A."/>
            <person name="Rasinkangas P."/>
            <person name="Parkhill J."/>
            <person name="Rea M.C."/>
            <person name="O'Sullivan O."/>
            <person name="Ritari J."/>
            <person name="Douillard F.P."/>
            <person name="Paul Ross R."/>
            <person name="Yang R."/>
            <person name="Briner A.E."/>
            <person name="Felis G.E."/>
            <person name="de Vos W.M."/>
            <person name="Barrangou R."/>
            <person name="Klaenhammer T.R."/>
            <person name="Caufield P.W."/>
            <person name="Cui Y."/>
            <person name="Zhang H."/>
            <person name="O'Toole P.W."/>
        </authorList>
    </citation>
    <scope>NUCLEOTIDE SEQUENCE [LARGE SCALE GENOMIC DNA]</scope>
    <source>
        <strain evidence="11 13">DSM 22301</strain>
    </source>
</reference>
<dbReference type="Proteomes" id="UP000051749">
    <property type="component" value="Unassembled WGS sequence"/>
</dbReference>
<reference evidence="12 14" key="2">
    <citation type="submission" date="2016-10" db="EMBL/GenBank/DDBJ databases">
        <authorList>
            <person name="Varghese N."/>
            <person name="Submissions S."/>
        </authorList>
    </citation>
    <scope>NUCLEOTIDE SEQUENCE [LARGE SCALE GENOMIC DNA]</scope>
    <source>
        <strain evidence="12 14">CGMCC 1.3889</strain>
    </source>
</reference>
<feature type="binding site" evidence="9">
    <location>
        <position position="17"/>
    </location>
    <ligand>
        <name>ATP</name>
        <dbReference type="ChEBI" id="CHEBI:30616"/>
    </ligand>
</feature>
<keyword evidence="7 9" id="KW-0173">Coenzyme A biosynthesis</keyword>
<dbReference type="PATRIC" id="fig|319653.3.peg.1478"/>
<keyword evidence="1 9" id="KW-0963">Cytoplasm</keyword>
<dbReference type="PRINTS" id="PR01020">
    <property type="entry name" value="LPSBIOSNTHSS"/>
</dbReference>
<dbReference type="Gene3D" id="3.40.50.620">
    <property type="entry name" value="HUPs"/>
    <property type="match status" value="1"/>
</dbReference>
<sequence>MKIAVFPGSFDPLTNGHLNIIKRASKLFDELVIAVAVNTSKSALFSSEEKVHLIDEAVKDLANVRVITVQGLTVDLFKNLKATTLVRGLRDEEDYRYERQIAEMNHQLENSVETVFLMARPQDTYVASSIIKEIVKMHGDISKFVPQNVVQPLTDKFK</sequence>
<feature type="binding site" evidence="9">
    <location>
        <position position="73"/>
    </location>
    <ligand>
        <name>substrate</name>
    </ligand>
</feature>
<evidence type="ECO:0000313" key="12">
    <source>
        <dbReference type="EMBL" id="SER93827.1"/>
    </source>
</evidence>
<dbReference type="GO" id="GO:0005524">
    <property type="term" value="F:ATP binding"/>
    <property type="evidence" value="ECO:0007669"/>
    <property type="project" value="UniProtKB-KW"/>
</dbReference>
<dbReference type="Proteomes" id="UP000182818">
    <property type="component" value="Unassembled WGS sequence"/>
</dbReference>
<evidence type="ECO:0000259" key="10">
    <source>
        <dbReference type="Pfam" id="PF01467"/>
    </source>
</evidence>
<dbReference type="PANTHER" id="PTHR21342">
    <property type="entry name" value="PHOSPHOPANTETHEINE ADENYLYLTRANSFERASE"/>
    <property type="match status" value="1"/>
</dbReference>
<dbReference type="STRING" id="319653.SAMN04487973_1306"/>
<dbReference type="Pfam" id="PF01467">
    <property type="entry name" value="CTP_transf_like"/>
    <property type="match status" value="1"/>
</dbReference>
<comment type="subcellular location">
    <subcellularLocation>
        <location evidence="9">Cytoplasm</location>
    </subcellularLocation>
</comment>
<feature type="binding site" evidence="9">
    <location>
        <begin position="9"/>
        <end position="10"/>
    </location>
    <ligand>
        <name>ATP</name>
        <dbReference type="ChEBI" id="CHEBI:30616"/>
    </ligand>
</feature>
<evidence type="ECO:0000256" key="3">
    <source>
        <dbReference type="ARBA" id="ARBA00022695"/>
    </source>
</evidence>
<dbReference type="UniPathway" id="UPA00241">
    <property type="reaction ID" value="UER00355"/>
</dbReference>
<dbReference type="NCBIfam" id="TIGR01510">
    <property type="entry name" value="coaD_prev_kdtB"/>
    <property type="match status" value="1"/>
</dbReference>
<dbReference type="AlphaFoldDB" id="A0A0R2JW13"/>
<evidence type="ECO:0000313" key="14">
    <source>
        <dbReference type="Proteomes" id="UP000182818"/>
    </source>
</evidence>
<dbReference type="CDD" id="cd02163">
    <property type="entry name" value="PPAT"/>
    <property type="match status" value="1"/>
</dbReference>
<dbReference type="EMBL" id="FOGK01000030">
    <property type="protein sequence ID" value="SER93827.1"/>
    <property type="molecule type" value="Genomic_DNA"/>
</dbReference>
<dbReference type="EMBL" id="JQBY01000034">
    <property type="protein sequence ID" value="KRN81278.1"/>
    <property type="molecule type" value="Genomic_DNA"/>
</dbReference>
<evidence type="ECO:0000256" key="1">
    <source>
        <dbReference type="ARBA" id="ARBA00022490"/>
    </source>
</evidence>
<dbReference type="GO" id="GO:0015937">
    <property type="term" value="P:coenzyme A biosynthetic process"/>
    <property type="evidence" value="ECO:0007669"/>
    <property type="project" value="UniProtKB-UniRule"/>
</dbReference>
<feature type="binding site" evidence="9">
    <location>
        <begin position="123"/>
        <end position="129"/>
    </location>
    <ligand>
        <name>ATP</name>
        <dbReference type="ChEBI" id="CHEBI:30616"/>
    </ligand>
</feature>
<feature type="binding site" evidence="9">
    <location>
        <position position="87"/>
    </location>
    <ligand>
        <name>substrate</name>
    </ligand>
</feature>
<dbReference type="GO" id="GO:0005737">
    <property type="term" value="C:cytoplasm"/>
    <property type="evidence" value="ECO:0007669"/>
    <property type="project" value="UniProtKB-SubCell"/>
</dbReference>
<evidence type="ECO:0000313" key="13">
    <source>
        <dbReference type="Proteomes" id="UP000051749"/>
    </source>
</evidence>
<dbReference type="SUPFAM" id="SSF52374">
    <property type="entry name" value="Nucleotidylyl transferase"/>
    <property type="match status" value="1"/>
</dbReference>
<comment type="similarity">
    <text evidence="9">Belongs to the bacterial CoaD family.</text>
</comment>
<evidence type="ECO:0000256" key="2">
    <source>
        <dbReference type="ARBA" id="ARBA00022679"/>
    </source>
</evidence>
<feature type="site" description="Transition state stabilizer" evidence="9">
    <location>
        <position position="17"/>
    </location>
</feature>
<dbReference type="InterPro" id="IPR001980">
    <property type="entry name" value="PPAT"/>
</dbReference>
<accession>A0A0R2JW13</accession>
<protein>
    <recommendedName>
        <fullName evidence="9">Phosphopantetheine adenylyltransferase</fullName>
        <ecNumber evidence="9">2.7.7.3</ecNumber>
    </recommendedName>
    <alternativeName>
        <fullName evidence="9">Dephospho-CoA pyrophosphorylase</fullName>
    </alternativeName>
    <alternativeName>
        <fullName evidence="9">Pantetheine-phosphate adenylyltransferase</fullName>
        <shortName evidence="9">PPAT</shortName>
    </alternativeName>
</protein>
<gene>
    <name evidence="9" type="primary">coaD</name>
    <name evidence="11" type="ORF">IV87_GL001455</name>
    <name evidence="12" type="ORF">SAMN04487973_1306</name>
</gene>
<dbReference type="NCBIfam" id="TIGR00125">
    <property type="entry name" value="cyt_tran_rel"/>
    <property type="match status" value="1"/>
</dbReference>
<evidence type="ECO:0000256" key="8">
    <source>
        <dbReference type="ARBA" id="ARBA00029346"/>
    </source>
</evidence>
<feature type="binding site" evidence="9">
    <location>
        <begin position="88"/>
        <end position="90"/>
    </location>
    <ligand>
        <name>ATP</name>
        <dbReference type="ChEBI" id="CHEBI:30616"/>
    </ligand>
</feature>
<comment type="cofactor">
    <cofactor evidence="9">
        <name>Mg(2+)</name>
        <dbReference type="ChEBI" id="CHEBI:18420"/>
    </cofactor>
</comment>
<evidence type="ECO:0000256" key="6">
    <source>
        <dbReference type="ARBA" id="ARBA00022842"/>
    </source>
</evidence>
<dbReference type="HAMAP" id="MF_00151">
    <property type="entry name" value="PPAT_bact"/>
    <property type="match status" value="1"/>
</dbReference>
<name>A0A0R2JW13_9LACO</name>
<feature type="binding site" evidence="9">
    <location>
        <position position="9"/>
    </location>
    <ligand>
        <name>substrate</name>
    </ligand>
</feature>
<evidence type="ECO:0000256" key="5">
    <source>
        <dbReference type="ARBA" id="ARBA00022840"/>
    </source>
</evidence>
<dbReference type="PANTHER" id="PTHR21342:SF1">
    <property type="entry name" value="PHOSPHOPANTETHEINE ADENYLYLTRANSFERASE"/>
    <property type="match status" value="1"/>
</dbReference>
<comment type="catalytic activity">
    <reaction evidence="8 9">
        <text>(R)-4'-phosphopantetheine + ATP + H(+) = 3'-dephospho-CoA + diphosphate</text>
        <dbReference type="Rhea" id="RHEA:19801"/>
        <dbReference type="ChEBI" id="CHEBI:15378"/>
        <dbReference type="ChEBI" id="CHEBI:30616"/>
        <dbReference type="ChEBI" id="CHEBI:33019"/>
        <dbReference type="ChEBI" id="CHEBI:57328"/>
        <dbReference type="ChEBI" id="CHEBI:61723"/>
        <dbReference type="EC" id="2.7.7.3"/>
    </reaction>
</comment>
<dbReference type="InterPro" id="IPR004821">
    <property type="entry name" value="Cyt_trans-like"/>
</dbReference>
<feature type="binding site" evidence="9">
    <location>
        <position position="98"/>
    </location>
    <ligand>
        <name>ATP</name>
        <dbReference type="ChEBI" id="CHEBI:30616"/>
    </ligand>
</feature>
<comment type="function">
    <text evidence="9">Reversibly transfers an adenylyl group from ATP to 4'-phosphopantetheine, yielding dephospho-CoA (dPCoA) and pyrophosphate.</text>
</comment>
<organism evidence="11 13">
    <name type="scientific">Pediococcus ethanolidurans</name>
    <dbReference type="NCBI Taxonomy" id="319653"/>
    <lineage>
        <taxon>Bacteria</taxon>
        <taxon>Bacillati</taxon>
        <taxon>Bacillota</taxon>
        <taxon>Bacilli</taxon>
        <taxon>Lactobacillales</taxon>
        <taxon>Lactobacillaceae</taxon>
        <taxon>Pediococcus</taxon>
    </lineage>
</organism>
<evidence type="ECO:0000256" key="9">
    <source>
        <dbReference type="HAMAP-Rule" id="MF_00151"/>
    </source>
</evidence>
<dbReference type="EC" id="2.7.7.3" evidence="9"/>